<reference evidence="5 6" key="1">
    <citation type="submission" date="2014-03" db="EMBL/GenBank/DDBJ databases">
        <title>Draft genome sequence of the novel thermoacidophilic archaea Acidianus copahuensis ALE1 strain, isolated from Copahue volcanic area in Neuquen Argentina.</title>
        <authorList>
            <person name="Urbieta M.S."/>
            <person name="Rascovan N."/>
            <person name="Castro C."/>
            <person name="Revale S."/>
            <person name="Giaveno M.A."/>
            <person name="Vazquez M.P."/>
            <person name="Donati E.R."/>
        </authorList>
    </citation>
    <scope>NUCLEOTIDE SEQUENCE [LARGE SCALE GENOMIC DNA]</scope>
    <source>
        <strain evidence="5 6">ALE1</strain>
    </source>
</reference>
<protein>
    <submittedName>
        <fullName evidence="5">2-hydroxyhepta-2,4-diene-1,7-dioate isomerase</fullName>
    </submittedName>
</protein>
<evidence type="ECO:0000313" key="5">
    <source>
        <dbReference type="EMBL" id="EZQ01520.1"/>
    </source>
</evidence>
<name>A0A031LJ57_9CREN</name>
<proteinExistence type="inferred from homology"/>
<evidence type="ECO:0000256" key="1">
    <source>
        <dbReference type="ARBA" id="ARBA00010211"/>
    </source>
</evidence>
<evidence type="ECO:0000259" key="4">
    <source>
        <dbReference type="Pfam" id="PF10370"/>
    </source>
</evidence>
<comment type="caution">
    <text evidence="5">The sequence shown here is derived from an EMBL/GenBank/DDBJ whole genome shotgun (WGS) entry which is preliminary data.</text>
</comment>
<dbReference type="GO" id="GO:0044281">
    <property type="term" value="P:small molecule metabolic process"/>
    <property type="evidence" value="ECO:0007669"/>
    <property type="project" value="UniProtKB-ARBA"/>
</dbReference>
<comment type="similarity">
    <text evidence="1">Belongs to the FAH family.</text>
</comment>
<dbReference type="OrthoDB" id="6242at2157"/>
<keyword evidence="2" id="KW-0479">Metal-binding</keyword>
<keyword evidence="5" id="KW-0413">Isomerase</keyword>
<dbReference type="SUPFAM" id="SSF56529">
    <property type="entry name" value="FAH"/>
    <property type="match status" value="1"/>
</dbReference>
<dbReference type="Pfam" id="PF01557">
    <property type="entry name" value="FAA_hydrolase"/>
    <property type="match status" value="1"/>
</dbReference>
<dbReference type="Gene3D" id="3.90.850.10">
    <property type="entry name" value="Fumarylacetoacetase-like, C-terminal domain"/>
    <property type="match status" value="1"/>
</dbReference>
<dbReference type="InterPro" id="IPR051121">
    <property type="entry name" value="FAH"/>
</dbReference>
<accession>A0A031LJ57</accession>
<sequence>MTKFLRFTHQGKTSVGVVENNYVYITESYREVEPKGEAYKLSEVKIELPIEPKAIICTLVNTPKMVGVESKEEARKMVGSPKFFLKLPTNAIPHLGIVESPEKAIRPEVEIGIILKEKLKNASINQVREAILGYTVFNDITYPPGIKEDSYYAMRRDPSDGKVKKMYVRGSHFRNKVRDTFAPMGPWLVTPEEVGDVNSLGMYSFYEGEVIQEGKSSDFIFSLEEILVEISRVVTVPEFSLVSSGSIGYKEAEEVSEYSLLPKDNALMVAEVEKIGRLENIIKLTS</sequence>
<keyword evidence="6" id="KW-1185">Reference proteome</keyword>
<organism evidence="5 6">
    <name type="scientific">Candidatus Acidianus copahuensis</name>
    <dbReference type="NCBI Taxonomy" id="1160895"/>
    <lineage>
        <taxon>Archaea</taxon>
        <taxon>Thermoproteota</taxon>
        <taxon>Thermoprotei</taxon>
        <taxon>Sulfolobales</taxon>
        <taxon>Sulfolobaceae</taxon>
        <taxon>Acidianus</taxon>
    </lineage>
</organism>
<feature type="domain" description="Fumarylacetoacetase-like C-terminal" evidence="3">
    <location>
        <begin position="55"/>
        <end position="282"/>
    </location>
</feature>
<evidence type="ECO:0000256" key="2">
    <source>
        <dbReference type="ARBA" id="ARBA00022723"/>
    </source>
</evidence>
<dbReference type="GO" id="GO:0016853">
    <property type="term" value="F:isomerase activity"/>
    <property type="evidence" value="ECO:0007669"/>
    <property type="project" value="UniProtKB-KW"/>
</dbReference>
<dbReference type="PANTHER" id="PTHR42796">
    <property type="entry name" value="FUMARYLACETOACETATE HYDROLASE DOMAIN-CONTAINING PROTEIN 2A-RELATED"/>
    <property type="match status" value="1"/>
</dbReference>
<dbReference type="PANTHER" id="PTHR42796:SF4">
    <property type="entry name" value="FUMARYLACETOACETATE HYDROLASE DOMAIN-CONTAINING PROTEIN 2A"/>
    <property type="match status" value="1"/>
</dbReference>
<evidence type="ECO:0000313" key="6">
    <source>
        <dbReference type="Proteomes" id="UP000024332"/>
    </source>
</evidence>
<dbReference type="GO" id="GO:0046872">
    <property type="term" value="F:metal ion binding"/>
    <property type="evidence" value="ECO:0007669"/>
    <property type="project" value="UniProtKB-KW"/>
</dbReference>
<dbReference type="EMBL" id="JFZT01000068">
    <property type="protein sequence ID" value="EZQ01520.1"/>
    <property type="molecule type" value="Genomic_DNA"/>
</dbReference>
<evidence type="ECO:0000259" key="3">
    <source>
        <dbReference type="Pfam" id="PF01557"/>
    </source>
</evidence>
<dbReference type="RefSeq" id="WP_048100749.1">
    <property type="nucleotide sequence ID" value="NZ_JFZT01000068.1"/>
</dbReference>
<dbReference type="InterPro" id="IPR011234">
    <property type="entry name" value="Fumarylacetoacetase-like_C"/>
</dbReference>
<dbReference type="InterPro" id="IPR036663">
    <property type="entry name" value="Fumarylacetoacetase_C_sf"/>
</dbReference>
<feature type="domain" description="Rv2993c-like N-terminal" evidence="4">
    <location>
        <begin position="3"/>
        <end position="46"/>
    </location>
</feature>
<gene>
    <name evidence="5" type="ORF">CM19_12975</name>
</gene>
<dbReference type="InterPro" id="IPR018833">
    <property type="entry name" value="Rv2993c-like_N"/>
</dbReference>
<dbReference type="Proteomes" id="UP000024332">
    <property type="component" value="Unassembled WGS sequence"/>
</dbReference>
<dbReference type="AlphaFoldDB" id="A0A031LJ57"/>
<dbReference type="Pfam" id="PF10370">
    <property type="entry name" value="Rv2993c-like_N"/>
    <property type="match status" value="1"/>
</dbReference>
<dbReference type="STRING" id="1160895.CM19_12975"/>